<feature type="domain" description="Thioredoxin" evidence="3">
    <location>
        <begin position="21"/>
        <end position="166"/>
    </location>
</feature>
<accession>A0A5M8QAU2</accession>
<dbReference type="OrthoDB" id="9811036at2"/>
<dbReference type="EMBL" id="VKKZ01000023">
    <property type="protein sequence ID" value="KAA6431916.1"/>
    <property type="molecule type" value="Genomic_DNA"/>
</dbReference>
<organism evidence="4 5">
    <name type="scientific">Rufibacter glacialis</name>
    <dbReference type="NCBI Taxonomy" id="1259555"/>
    <lineage>
        <taxon>Bacteria</taxon>
        <taxon>Pseudomonadati</taxon>
        <taxon>Bacteroidota</taxon>
        <taxon>Cytophagia</taxon>
        <taxon>Cytophagales</taxon>
        <taxon>Hymenobacteraceae</taxon>
        <taxon>Rufibacter</taxon>
    </lineage>
</organism>
<name>A0A5M8QAU2_9BACT</name>
<dbReference type="Pfam" id="PF13899">
    <property type="entry name" value="Thioredoxin_7"/>
    <property type="match status" value="1"/>
</dbReference>
<keyword evidence="1" id="KW-0732">Signal</keyword>
<dbReference type="Proteomes" id="UP000323866">
    <property type="component" value="Unassembled WGS sequence"/>
</dbReference>
<evidence type="ECO:0000259" key="3">
    <source>
        <dbReference type="PROSITE" id="PS51352"/>
    </source>
</evidence>
<dbReference type="PANTHER" id="PTHR15337">
    <property type="entry name" value="ANTERIOR GRADIENT PROTEIN-RELATED"/>
    <property type="match status" value="1"/>
</dbReference>
<reference evidence="4 5" key="2">
    <citation type="submission" date="2019-09" db="EMBL/GenBank/DDBJ databases">
        <title>A bacterium isolated from glacier soil.</title>
        <authorList>
            <person name="Liu Q."/>
        </authorList>
    </citation>
    <scope>NUCLEOTIDE SEQUENCE [LARGE SCALE GENOMIC DNA]</scope>
    <source>
        <strain evidence="4 5">MDT1-10-3</strain>
    </source>
</reference>
<reference evidence="4 5" key="1">
    <citation type="submission" date="2019-07" db="EMBL/GenBank/DDBJ databases">
        <authorList>
            <person name="Qu J.-H."/>
        </authorList>
    </citation>
    <scope>NUCLEOTIDE SEQUENCE [LARGE SCALE GENOMIC DNA]</scope>
    <source>
        <strain evidence="4 5">MDT1-10-3</strain>
    </source>
</reference>
<comment type="caution">
    <text evidence="4">The sequence shown here is derived from an EMBL/GenBank/DDBJ whole genome shotgun (WGS) entry which is preliminary data.</text>
</comment>
<dbReference type="PROSITE" id="PS00194">
    <property type="entry name" value="THIOREDOXIN_1"/>
    <property type="match status" value="1"/>
</dbReference>
<dbReference type="AlphaFoldDB" id="A0A5M8QAU2"/>
<dbReference type="InterPro" id="IPR017937">
    <property type="entry name" value="Thioredoxin_CS"/>
</dbReference>
<dbReference type="InterPro" id="IPR036249">
    <property type="entry name" value="Thioredoxin-like_sf"/>
</dbReference>
<keyword evidence="2" id="KW-0676">Redox-active center</keyword>
<evidence type="ECO:0000256" key="2">
    <source>
        <dbReference type="ARBA" id="ARBA00023284"/>
    </source>
</evidence>
<dbReference type="InterPro" id="IPR051099">
    <property type="entry name" value="AGR/TXD"/>
</dbReference>
<evidence type="ECO:0000313" key="5">
    <source>
        <dbReference type="Proteomes" id="UP000323866"/>
    </source>
</evidence>
<dbReference type="InterPro" id="IPR013766">
    <property type="entry name" value="Thioredoxin_domain"/>
</dbReference>
<sequence>MNLAYLLLFSLLPFTKSPVGLKEEKPMKETVTASTQGLEWLTLPQALQKNKTKPRKILIDVYTDWCGWCKKMDKQVYRHPEVVRLLNEQYYVVKLNAEQRQPITIEGRTYKYNPTYKAHELALSLLNGQMSYPSTVFLNERQQVMERVPGFIPAKNFLRALAYLAEK</sequence>
<protein>
    <submittedName>
        <fullName evidence="4">DUF255 domain-containing protein</fullName>
    </submittedName>
</protein>
<dbReference type="SUPFAM" id="SSF52833">
    <property type="entry name" value="Thioredoxin-like"/>
    <property type="match status" value="1"/>
</dbReference>
<proteinExistence type="predicted"/>
<dbReference type="PANTHER" id="PTHR15337:SF11">
    <property type="entry name" value="THIOREDOXIN DOMAIN-CONTAINING PROTEIN"/>
    <property type="match status" value="1"/>
</dbReference>
<dbReference type="PROSITE" id="PS51352">
    <property type="entry name" value="THIOREDOXIN_2"/>
    <property type="match status" value="1"/>
</dbReference>
<gene>
    <name evidence="4" type="ORF">FOE74_17565</name>
</gene>
<evidence type="ECO:0000313" key="4">
    <source>
        <dbReference type="EMBL" id="KAA6431916.1"/>
    </source>
</evidence>
<evidence type="ECO:0000256" key="1">
    <source>
        <dbReference type="ARBA" id="ARBA00022729"/>
    </source>
</evidence>
<dbReference type="Gene3D" id="3.40.30.10">
    <property type="entry name" value="Glutaredoxin"/>
    <property type="match status" value="1"/>
</dbReference>